<organism evidence="2 3">
    <name type="scientific">Orchesella dallaii</name>
    <dbReference type="NCBI Taxonomy" id="48710"/>
    <lineage>
        <taxon>Eukaryota</taxon>
        <taxon>Metazoa</taxon>
        <taxon>Ecdysozoa</taxon>
        <taxon>Arthropoda</taxon>
        <taxon>Hexapoda</taxon>
        <taxon>Collembola</taxon>
        <taxon>Entomobryomorpha</taxon>
        <taxon>Entomobryoidea</taxon>
        <taxon>Orchesellidae</taxon>
        <taxon>Orchesellinae</taxon>
        <taxon>Orchesella</taxon>
    </lineage>
</organism>
<proteinExistence type="predicted"/>
<feature type="chain" id="PRO_5047202724" evidence="1">
    <location>
        <begin position="23"/>
        <end position="273"/>
    </location>
</feature>
<dbReference type="Proteomes" id="UP001642540">
    <property type="component" value="Unassembled WGS sequence"/>
</dbReference>
<feature type="signal peptide" evidence="1">
    <location>
        <begin position="1"/>
        <end position="22"/>
    </location>
</feature>
<sequence length="273" mass="30669">MGHNHMHIRFLLTLAFSTCLIASSGTEMEIIRFSGAYTLTHSERVVQVTESIRRSQGAKKVTKVASLAPVGRKGRGFRTTKEFEMKQKSGSFEKQTFIPTTTQGTVDQDLCRPPHPCAGQWSSERKMEFTATYTDSSPVCQKVSFSLNLSELTQPQKREFLQEEKEILLNELSKPIFFVYPPFHSRGKIEENDDEMDYYHPTFLFEFNSNIAAIYDATVSGGFDSEGENVSMYMYRNGDATSSSVAVNSVSKSSNSNVSSYDELCKALLLDYG</sequence>
<keyword evidence="1" id="KW-0732">Signal</keyword>
<comment type="caution">
    <text evidence="2">The sequence shown here is derived from an EMBL/GenBank/DDBJ whole genome shotgun (WGS) entry which is preliminary data.</text>
</comment>
<evidence type="ECO:0000313" key="2">
    <source>
        <dbReference type="EMBL" id="CAL8109568.1"/>
    </source>
</evidence>
<evidence type="ECO:0000256" key="1">
    <source>
        <dbReference type="SAM" id="SignalP"/>
    </source>
</evidence>
<evidence type="ECO:0000313" key="3">
    <source>
        <dbReference type="Proteomes" id="UP001642540"/>
    </source>
</evidence>
<gene>
    <name evidence="2" type="ORF">ODALV1_LOCUS13489</name>
</gene>
<protein>
    <submittedName>
        <fullName evidence="2">Uncharacterized protein</fullName>
    </submittedName>
</protein>
<reference evidence="2 3" key="1">
    <citation type="submission" date="2024-08" db="EMBL/GenBank/DDBJ databases">
        <authorList>
            <person name="Cucini C."/>
            <person name="Frati F."/>
        </authorList>
    </citation>
    <scope>NUCLEOTIDE SEQUENCE [LARGE SCALE GENOMIC DNA]</scope>
</reference>
<dbReference type="EMBL" id="CAXLJM020000041">
    <property type="protein sequence ID" value="CAL8109568.1"/>
    <property type="molecule type" value="Genomic_DNA"/>
</dbReference>
<keyword evidence="3" id="KW-1185">Reference proteome</keyword>
<name>A0ABP1QSP1_9HEXA</name>
<accession>A0ABP1QSP1</accession>